<accession>A0A2P2JZ31</accession>
<evidence type="ECO:0000256" key="1">
    <source>
        <dbReference type="ARBA" id="ARBA00008987"/>
    </source>
</evidence>
<dbReference type="CDD" id="cd02947">
    <property type="entry name" value="TRX_family"/>
    <property type="match status" value="1"/>
</dbReference>
<evidence type="ECO:0000256" key="6">
    <source>
        <dbReference type="ARBA" id="ARBA00023157"/>
    </source>
</evidence>
<dbReference type="SMART" id="SM00028">
    <property type="entry name" value="TPR"/>
    <property type="match status" value="3"/>
</dbReference>
<evidence type="ECO:0000256" key="10">
    <source>
        <dbReference type="PROSITE-ProRule" id="PRU00339"/>
    </source>
</evidence>
<keyword evidence="4 10" id="KW-0802">TPR repeat</keyword>
<keyword evidence="7" id="KW-0676">Redox-active center</keyword>
<feature type="coiled-coil region" evidence="11">
    <location>
        <begin position="175"/>
        <end position="206"/>
    </location>
</feature>
<evidence type="ECO:0000256" key="11">
    <source>
        <dbReference type="SAM" id="Coils"/>
    </source>
</evidence>
<feature type="compositionally biased region" description="Basic and acidic residues" evidence="12">
    <location>
        <begin position="51"/>
        <end position="65"/>
    </location>
</feature>
<comment type="similarity">
    <text evidence="1">Belongs to the thioredoxin family.</text>
</comment>
<dbReference type="GO" id="GO:0016667">
    <property type="term" value="F:oxidoreductase activity, acting on a sulfur group of donors"/>
    <property type="evidence" value="ECO:0007669"/>
    <property type="project" value="UniProtKB-ARBA"/>
</dbReference>
<sequence length="324" mass="35920">MSSSGQHSDGKQPIEEYDDIIEPVLELDNSDVVEPDNDPPQEMGNPDVEVTEEKRDAAQAEKGKALDAISEGKLGEATEHLTEAIKLNPTSAILYATRADVYIKLKKPNAAIRDANAALQINPDSAKGYKARGIARAMLGQWEEAANDLHVASKLDHDEEIGLALKKVEPNAQKIEEHRRKCERLQKEKELKKADLEKQHQAEAEEQESLAALKDGQVLSIHSASELETKMNAAAKTSRLAVLYFTATWCGPCRFIAPIYTSLAAKYPKVVFLKVDIDELSTVASRWDVSGVPTFYFLKNRKEVDKLVGADKNGLEKRIEKHAH</sequence>
<keyword evidence="3" id="KW-0677">Repeat</keyword>
<dbReference type="InterPro" id="IPR011990">
    <property type="entry name" value="TPR-like_helical_dom_sf"/>
</dbReference>
<evidence type="ECO:0000256" key="12">
    <source>
        <dbReference type="SAM" id="MobiDB-lite"/>
    </source>
</evidence>
<dbReference type="Gene3D" id="1.25.40.10">
    <property type="entry name" value="Tetratricopeptide repeat domain"/>
    <property type="match status" value="1"/>
</dbReference>
<evidence type="ECO:0000256" key="8">
    <source>
        <dbReference type="ARBA" id="ARBA00074081"/>
    </source>
</evidence>
<feature type="region of interest" description="Disordered" evidence="12">
    <location>
        <begin position="28"/>
        <end position="68"/>
    </location>
</feature>
<dbReference type="PROSITE" id="PS50005">
    <property type="entry name" value="TPR"/>
    <property type="match status" value="1"/>
</dbReference>
<dbReference type="AlphaFoldDB" id="A0A2P2JZ31"/>
<dbReference type="PROSITE" id="PS51352">
    <property type="entry name" value="THIOREDOXIN_2"/>
    <property type="match status" value="1"/>
</dbReference>
<organism evidence="14">
    <name type="scientific">Rhizophora mucronata</name>
    <name type="common">Asiatic mangrove</name>
    <dbReference type="NCBI Taxonomy" id="61149"/>
    <lineage>
        <taxon>Eukaryota</taxon>
        <taxon>Viridiplantae</taxon>
        <taxon>Streptophyta</taxon>
        <taxon>Embryophyta</taxon>
        <taxon>Tracheophyta</taxon>
        <taxon>Spermatophyta</taxon>
        <taxon>Magnoliopsida</taxon>
        <taxon>eudicotyledons</taxon>
        <taxon>Gunneridae</taxon>
        <taxon>Pentapetalae</taxon>
        <taxon>rosids</taxon>
        <taxon>fabids</taxon>
        <taxon>Malpighiales</taxon>
        <taxon>Rhizophoraceae</taxon>
        <taxon>Rhizophora</taxon>
    </lineage>
</organism>
<dbReference type="PANTHER" id="PTHR45883">
    <property type="entry name" value="HSC70-INTERACTING PROTEIN"/>
    <property type="match status" value="1"/>
</dbReference>
<evidence type="ECO:0000256" key="5">
    <source>
        <dbReference type="ARBA" id="ARBA00022982"/>
    </source>
</evidence>
<dbReference type="InterPro" id="IPR013766">
    <property type="entry name" value="Thioredoxin_domain"/>
</dbReference>
<dbReference type="PANTHER" id="PTHR45883:SF7">
    <property type="entry name" value="TPR REPEAT-CONTAINING THIOREDOXIN TDX"/>
    <property type="match status" value="1"/>
</dbReference>
<evidence type="ECO:0000259" key="13">
    <source>
        <dbReference type="PROSITE" id="PS51352"/>
    </source>
</evidence>
<dbReference type="SUPFAM" id="SSF52833">
    <property type="entry name" value="Thioredoxin-like"/>
    <property type="match status" value="1"/>
</dbReference>
<proteinExistence type="inferred from homology"/>
<evidence type="ECO:0000256" key="9">
    <source>
        <dbReference type="ARBA" id="ARBA00076793"/>
    </source>
</evidence>
<dbReference type="InterPro" id="IPR017937">
    <property type="entry name" value="Thioredoxin_CS"/>
</dbReference>
<evidence type="ECO:0000256" key="4">
    <source>
        <dbReference type="ARBA" id="ARBA00022803"/>
    </source>
</evidence>
<reference evidence="14" key="1">
    <citation type="submission" date="2018-02" db="EMBL/GenBank/DDBJ databases">
        <title>Rhizophora mucronata_Transcriptome.</title>
        <authorList>
            <person name="Meera S.P."/>
            <person name="Sreeshan A."/>
            <person name="Augustine A."/>
        </authorList>
    </citation>
    <scope>NUCLEOTIDE SEQUENCE</scope>
    <source>
        <tissue evidence="14">Leaf</tissue>
    </source>
</reference>
<evidence type="ECO:0000256" key="2">
    <source>
        <dbReference type="ARBA" id="ARBA00022448"/>
    </source>
</evidence>
<dbReference type="InterPro" id="IPR036249">
    <property type="entry name" value="Thioredoxin-like_sf"/>
</dbReference>
<dbReference type="FunFam" id="1.25.40.10:FF:000112">
    <property type="entry name" value="FAM10 family protein"/>
    <property type="match status" value="1"/>
</dbReference>
<evidence type="ECO:0000256" key="7">
    <source>
        <dbReference type="ARBA" id="ARBA00023284"/>
    </source>
</evidence>
<keyword evidence="2" id="KW-0813">Transport</keyword>
<dbReference type="GO" id="GO:0006950">
    <property type="term" value="P:response to stress"/>
    <property type="evidence" value="ECO:0007669"/>
    <property type="project" value="UniProtKB-ARBA"/>
</dbReference>
<dbReference type="PROSITE" id="PS00194">
    <property type="entry name" value="THIOREDOXIN_1"/>
    <property type="match status" value="1"/>
</dbReference>
<keyword evidence="11" id="KW-0175">Coiled coil</keyword>
<feature type="compositionally biased region" description="Acidic residues" evidence="12">
    <location>
        <begin position="28"/>
        <end position="39"/>
    </location>
</feature>
<feature type="repeat" description="TPR" evidence="10">
    <location>
        <begin position="92"/>
        <end position="125"/>
    </location>
</feature>
<protein>
    <recommendedName>
        <fullName evidence="8">TPR repeat-containing thioredoxin TDX</fullName>
    </recommendedName>
    <alternativeName>
        <fullName evidence="9">Tetratricoredoxin</fullName>
    </alternativeName>
</protein>
<dbReference type="Pfam" id="PF14559">
    <property type="entry name" value="TPR_19"/>
    <property type="match status" value="1"/>
</dbReference>
<dbReference type="EMBL" id="GGEC01018212">
    <property type="protein sequence ID" value="MBW98695.1"/>
    <property type="molecule type" value="Transcribed_RNA"/>
</dbReference>
<name>A0A2P2JZ31_RHIMU</name>
<dbReference type="Pfam" id="PF00085">
    <property type="entry name" value="Thioredoxin"/>
    <property type="match status" value="1"/>
</dbReference>
<dbReference type="GO" id="GO:0030544">
    <property type="term" value="F:Hsp70 protein binding"/>
    <property type="evidence" value="ECO:0007669"/>
    <property type="project" value="TreeGrafter"/>
</dbReference>
<keyword evidence="5" id="KW-0249">Electron transport</keyword>
<evidence type="ECO:0000256" key="3">
    <source>
        <dbReference type="ARBA" id="ARBA00022737"/>
    </source>
</evidence>
<dbReference type="Gene3D" id="3.40.30.10">
    <property type="entry name" value="Glutaredoxin"/>
    <property type="match status" value="1"/>
</dbReference>
<dbReference type="SUPFAM" id="SSF48452">
    <property type="entry name" value="TPR-like"/>
    <property type="match status" value="1"/>
</dbReference>
<keyword evidence="6" id="KW-1015">Disulfide bond</keyword>
<evidence type="ECO:0000313" key="14">
    <source>
        <dbReference type="EMBL" id="MBW98695.1"/>
    </source>
</evidence>
<dbReference type="GO" id="GO:0000118">
    <property type="term" value="C:histone deacetylase complex"/>
    <property type="evidence" value="ECO:0007669"/>
    <property type="project" value="TreeGrafter"/>
</dbReference>
<dbReference type="FunFam" id="3.40.30.10:FF:000240">
    <property type="entry name" value="TPR repeat-containing thioredoxin TDX"/>
    <property type="match status" value="1"/>
</dbReference>
<dbReference type="InterPro" id="IPR019734">
    <property type="entry name" value="TPR_rpt"/>
</dbReference>
<feature type="domain" description="Thioredoxin" evidence="13">
    <location>
        <begin position="198"/>
        <end position="324"/>
    </location>
</feature>